<sequence length="274" mass="30789">MIRYGKLVHMEVRRFRYFLLGMMGLTLVVQVAALIWKTTGEVHRLRAGGAPVPFFGFDKLTFTWAVFNTQAMFALPILVSAAGLALYVFLIWYRDWLGRGTFAYRLLMLPTARRNLYLAKLTAILLFVFSLLAFQLLALPIEQGIFNLIVPAEMRMDSYFTDIIQANQAFSLLLPLSGAQFLYQYGLGVICILVAFTAVLLERSFRFWGIGYAVIYATACIAAFVVPLLTLGFDRDDAYLYPKEIFGILTAVIMVVAAASIGLGFRLLSRKITV</sequence>
<proteinExistence type="predicted"/>
<gene>
    <name evidence="2" type="ORF">H7C18_21935</name>
</gene>
<organism evidence="2 3">
    <name type="scientific">Cohnella zeiphila</name>
    <dbReference type="NCBI Taxonomy" id="2761120"/>
    <lineage>
        <taxon>Bacteria</taxon>
        <taxon>Bacillati</taxon>
        <taxon>Bacillota</taxon>
        <taxon>Bacilli</taxon>
        <taxon>Bacillales</taxon>
        <taxon>Paenibacillaceae</taxon>
        <taxon>Cohnella</taxon>
    </lineage>
</organism>
<feature type="transmembrane region" description="Helical" evidence="1">
    <location>
        <begin position="115"/>
        <end position="138"/>
    </location>
</feature>
<dbReference type="RefSeq" id="WP_185131251.1">
    <property type="nucleotide sequence ID" value="NZ_JACJVO010000028.1"/>
</dbReference>
<feature type="transmembrane region" description="Helical" evidence="1">
    <location>
        <begin position="213"/>
        <end position="233"/>
    </location>
</feature>
<comment type="caution">
    <text evidence="2">The sequence shown here is derived from an EMBL/GenBank/DDBJ whole genome shotgun (WGS) entry which is preliminary data.</text>
</comment>
<evidence type="ECO:0000256" key="1">
    <source>
        <dbReference type="SAM" id="Phobius"/>
    </source>
</evidence>
<name>A0A7X0SRI2_9BACL</name>
<keyword evidence="3" id="KW-1185">Reference proteome</keyword>
<evidence type="ECO:0000313" key="2">
    <source>
        <dbReference type="EMBL" id="MBB6733590.1"/>
    </source>
</evidence>
<feature type="transmembrane region" description="Helical" evidence="1">
    <location>
        <begin position="245"/>
        <end position="268"/>
    </location>
</feature>
<reference evidence="2 3" key="1">
    <citation type="submission" date="2020-08" db="EMBL/GenBank/DDBJ databases">
        <title>Cohnella phylogeny.</title>
        <authorList>
            <person name="Dunlap C."/>
        </authorList>
    </citation>
    <scope>NUCLEOTIDE SEQUENCE [LARGE SCALE GENOMIC DNA]</scope>
    <source>
        <strain evidence="2 3">CBP 2801</strain>
    </source>
</reference>
<dbReference type="EMBL" id="JACJVO010000028">
    <property type="protein sequence ID" value="MBB6733590.1"/>
    <property type="molecule type" value="Genomic_DNA"/>
</dbReference>
<evidence type="ECO:0000313" key="3">
    <source>
        <dbReference type="Proteomes" id="UP000564644"/>
    </source>
</evidence>
<keyword evidence="1" id="KW-0812">Transmembrane</keyword>
<feature type="transmembrane region" description="Helical" evidence="1">
    <location>
        <begin position="15"/>
        <end position="36"/>
    </location>
</feature>
<accession>A0A7X0SRI2</accession>
<feature type="transmembrane region" description="Helical" evidence="1">
    <location>
        <begin position="182"/>
        <end position="201"/>
    </location>
</feature>
<keyword evidence="1" id="KW-1133">Transmembrane helix</keyword>
<keyword evidence="1" id="KW-0472">Membrane</keyword>
<feature type="transmembrane region" description="Helical" evidence="1">
    <location>
        <begin position="73"/>
        <end position="94"/>
    </location>
</feature>
<protein>
    <submittedName>
        <fullName evidence="2">Uncharacterized protein</fullName>
    </submittedName>
</protein>
<dbReference type="Proteomes" id="UP000564644">
    <property type="component" value="Unassembled WGS sequence"/>
</dbReference>
<dbReference type="AlphaFoldDB" id="A0A7X0SRI2"/>